<dbReference type="AlphaFoldDB" id="A0A6J5YFQ0"/>
<gene>
    <name evidence="3" type="ORF">UFOPK1392_02040</name>
</gene>
<protein>
    <submittedName>
        <fullName evidence="3">Unannotated protein</fullName>
    </submittedName>
</protein>
<dbReference type="SUPFAM" id="SSF48592">
    <property type="entry name" value="GroEL equatorial domain-like"/>
    <property type="match status" value="1"/>
</dbReference>
<keyword evidence="2" id="KW-0143">Chaperone</keyword>
<sequence length="67" mass="6746">MASEGLNAATGEYEDLVKAGIIDAAKVTRSALQNAASIAALFLTTEAVIVDKPESGAGGGMPGMDDY</sequence>
<comment type="similarity">
    <text evidence="1">Belongs to the chaperonin (HSP60) family.</text>
</comment>
<dbReference type="GO" id="GO:0005524">
    <property type="term" value="F:ATP binding"/>
    <property type="evidence" value="ECO:0007669"/>
    <property type="project" value="InterPro"/>
</dbReference>
<proteinExistence type="inferred from homology"/>
<dbReference type="InterPro" id="IPR002423">
    <property type="entry name" value="Cpn60/GroEL/TCP-1"/>
</dbReference>
<evidence type="ECO:0000256" key="2">
    <source>
        <dbReference type="ARBA" id="ARBA00023186"/>
    </source>
</evidence>
<dbReference type="Pfam" id="PF00118">
    <property type="entry name" value="Cpn60_TCP1"/>
    <property type="match status" value="1"/>
</dbReference>
<reference evidence="3" key="1">
    <citation type="submission" date="2020-05" db="EMBL/GenBank/DDBJ databases">
        <authorList>
            <person name="Chiriac C."/>
            <person name="Salcher M."/>
            <person name="Ghai R."/>
            <person name="Kavagutti S V."/>
        </authorList>
    </citation>
    <scope>NUCLEOTIDE SEQUENCE</scope>
</reference>
<dbReference type="GO" id="GO:0042026">
    <property type="term" value="P:protein refolding"/>
    <property type="evidence" value="ECO:0007669"/>
    <property type="project" value="InterPro"/>
</dbReference>
<name>A0A6J5YFQ0_9ZZZZ</name>
<dbReference type="Gene3D" id="1.10.560.10">
    <property type="entry name" value="GroEL-like equatorial domain"/>
    <property type="match status" value="1"/>
</dbReference>
<dbReference type="GO" id="GO:0140662">
    <property type="term" value="F:ATP-dependent protein folding chaperone"/>
    <property type="evidence" value="ECO:0007669"/>
    <property type="project" value="InterPro"/>
</dbReference>
<organism evidence="3">
    <name type="scientific">freshwater metagenome</name>
    <dbReference type="NCBI Taxonomy" id="449393"/>
    <lineage>
        <taxon>unclassified sequences</taxon>
        <taxon>metagenomes</taxon>
        <taxon>ecological metagenomes</taxon>
    </lineage>
</organism>
<evidence type="ECO:0000313" key="3">
    <source>
        <dbReference type="EMBL" id="CAB4324275.1"/>
    </source>
</evidence>
<dbReference type="InterPro" id="IPR001844">
    <property type="entry name" value="Cpn60/GroEL"/>
</dbReference>
<evidence type="ECO:0000256" key="1">
    <source>
        <dbReference type="ARBA" id="ARBA00006607"/>
    </source>
</evidence>
<dbReference type="InterPro" id="IPR027413">
    <property type="entry name" value="GROEL-like_equatorial_sf"/>
</dbReference>
<dbReference type="PANTHER" id="PTHR45633">
    <property type="entry name" value="60 KDA HEAT SHOCK PROTEIN, MITOCHONDRIAL"/>
    <property type="match status" value="1"/>
</dbReference>
<accession>A0A6J5YFQ0</accession>
<dbReference type="EMBL" id="CAEMXZ010000125">
    <property type="protein sequence ID" value="CAB4324275.1"/>
    <property type="molecule type" value="Genomic_DNA"/>
</dbReference>